<feature type="transmembrane region" description="Helical" evidence="1">
    <location>
        <begin position="295"/>
        <end position="320"/>
    </location>
</feature>
<keyword evidence="1" id="KW-0812">Transmembrane</keyword>
<comment type="caution">
    <text evidence="2">The sequence shown here is derived from an EMBL/GenBank/DDBJ whole genome shotgun (WGS) entry which is preliminary data.</text>
</comment>
<feature type="transmembrane region" description="Helical" evidence="1">
    <location>
        <begin position="16"/>
        <end position="37"/>
    </location>
</feature>
<keyword evidence="1" id="KW-1133">Transmembrane helix</keyword>
<organism evidence="2 3">
    <name type="scientific">Candidatus Ornithomonoglobus intestinigallinarum</name>
    <dbReference type="NCBI Taxonomy" id="2840894"/>
    <lineage>
        <taxon>Bacteria</taxon>
        <taxon>Bacillati</taxon>
        <taxon>Bacillota</taxon>
        <taxon>Clostridia</taxon>
        <taxon>Candidatus Ornithomonoglobus</taxon>
    </lineage>
</organism>
<feature type="transmembrane region" description="Helical" evidence="1">
    <location>
        <begin position="180"/>
        <end position="208"/>
    </location>
</feature>
<evidence type="ECO:0000313" key="3">
    <source>
        <dbReference type="Proteomes" id="UP000824165"/>
    </source>
</evidence>
<feature type="transmembrane region" description="Helical" evidence="1">
    <location>
        <begin position="92"/>
        <end position="121"/>
    </location>
</feature>
<reference evidence="2" key="1">
    <citation type="submission" date="2020-10" db="EMBL/GenBank/DDBJ databases">
        <authorList>
            <person name="Gilroy R."/>
        </authorList>
    </citation>
    <scope>NUCLEOTIDE SEQUENCE</scope>
    <source>
        <strain evidence="2">CHK181-108</strain>
    </source>
</reference>
<evidence type="ECO:0000313" key="2">
    <source>
        <dbReference type="EMBL" id="HIT84967.1"/>
    </source>
</evidence>
<keyword evidence="1" id="KW-0472">Membrane</keyword>
<feature type="transmembrane region" description="Helical" evidence="1">
    <location>
        <begin position="133"/>
        <end position="160"/>
    </location>
</feature>
<dbReference type="EMBL" id="DVLU01000029">
    <property type="protein sequence ID" value="HIT84967.1"/>
    <property type="molecule type" value="Genomic_DNA"/>
</dbReference>
<feature type="transmembrane region" description="Helical" evidence="1">
    <location>
        <begin position="387"/>
        <end position="406"/>
    </location>
</feature>
<sequence length="408" mass="45498">MQTKKLSLSNPDGSSNLIYCAAAGVFTAALLLILQALTDQWFFSPQPYNSYILQAQSWLEGRLDLGQNYEYLELAVYSGKYFVSFPPFPSYIMLPFVALGLLSCDGAIAFVSAVLGAVFAYRLAAEFIKDKKFALMAALLVTAGSNWLFTAVNAWVWFIAQNLAFTLTVSSLFYAIRGRAGVSFALWACAVGCRPFQIIYIAVILFLLYRAYKARQPHMTAAEMIRAHISAVIPACCIAVSYMALNYARFGSIAEFGHNYLPEFMRVDTGQFNIEYIKQNFGNLFRLPEISDGKIVFQSADGFCMFIASPVLISFFAYWFGAMIRGTKEERLALAGVMLLFWIHMVSITAHKTMGGSHYGNRYVTDALPSVFAALCFVIGKYKRGRIINAVPLACGMALNIYWVLIYF</sequence>
<protein>
    <submittedName>
        <fullName evidence="2">Uncharacterized protein</fullName>
    </submittedName>
</protein>
<evidence type="ECO:0000256" key="1">
    <source>
        <dbReference type="SAM" id="Phobius"/>
    </source>
</evidence>
<feature type="transmembrane region" description="Helical" evidence="1">
    <location>
        <begin position="332"/>
        <end position="351"/>
    </location>
</feature>
<name>A0A9D1H1N7_9FIRM</name>
<proteinExistence type="predicted"/>
<feature type="transmembrane region" description="Helical" evidence="1">
    <location>
        <begin position="229"/>
        <end position="248"/>
    </location>
</feature>
<feature type="transmembrane region" description="Helical" evidence="1">
    <location>
        <begin position="363"/>
        <end position="380"/>
    </location>
</feature>
<dbReference type="Proteomes" id="UP000824165">
    <property type="component" value="Unassembled WGS sequence"/>
</dbReference>
<accession>A0A9D1H1N7</accession>
<dbReference type="AlphaFoldDB" id="A0A9D1H1N7"/>
<reference evidence="2" key="2">
    <citation type="journal article" date="2021" name="PeerJ">
        <title>Extensive microbial diversity within the chicken gut microbiome revealed by metagenomics and culture.</title>
        <authorList>
            <person name="Gilroy R."/>
            <person name="Ravi A."/>
            <person name="Getino M."/>
            <person name="Pursley I."/>
            <person name="Horton D.L."/>
            <person name="Alikhan N.F."/>
            <person name="Baker D."/>
            <person name="Gharbi K."/>
            <person name="Hall N."/>
            <person name="Watson M."/>
            <person name="Adriaenssens E.M."/>
            <person name="Foster-Nyarko E."/>
            <person name="Jarju S."/>
            <person name="Secka A."/>
            <person name="Antonio M."/>
            <person name="Oren A."/>
            <person name="Chaudhuri R.R."/>
            <person name="La Ragione R."/>
            <person name="Hildebrand F."/>
            <person name="Pallen M.J."/>
        </authorList>
    </citation>
    <scope>NUCLEOTIDE SEQUENCE</scope>
    <source>
        <strain evidence="2">CHK181-108</strain>
    </source>
</reference>
<gene>
    <name evidence="2" type="ORF">IAA60_03560</name>
</gene>